<dbReference type="PROSITE" id="PS50896">
    <property type="entry name" value="LISH"/>
    <property type="match status" value="1"/>
</dbReference>
<proteinExistence type="predicted"/>
<dbReference type="PANTHER" id="PTHR37541:SF1">
    <property type="entry name" value="LISH DOMAIN-CONTAINING PROTEIN"/>
    <property type="match status" value="1"/>
</dbReference>
<gene>
    <name evidence="2" type="ORF">TM35_000042360</name>
</gene>
<dbReference type="VEuPathDB" id="TriTrypDB:TM35_000042360"/>
<dbReference type="AlphaFoldDB" id="A0A1X0P515"/>
<feature type="compositionally biased region" description="Basic and acidic residues" evidence="1">
    <location>
        <begin position="57"/>
        <end position="69"/>
    </location>
</feature>
<evidence type="ECO:0000256" key="1">
    <source>
        <dbReference type="SAM" id="MobiDB-lite"/>
    </source>
</evidence>
<protein>
    <submittedName>
        <fullName evidence="2">Uncharacterized protein</fullName>
    </submittedName>
</protein>
<name>A0A1X0P515_9TRYP</name>
<evidence type="ECO:0000313" key="3">
    <source>
        <dbReference type="Proteomes" id="UP000192257"/>
    </source>
</evidence>
<sequence>MSVIRLPKDELDAQIFRYLQEANYSEAANAMKDANPSVTVAARKLKFSALIAATKNVRSDSDSDDEPVRKPVKASPKTAPKKPVVDSDSDDEPVCKPVKASPKTAPKKPVVDSDSDDE</sequence>
<feature type="non-terminal residue" evidence="2">
    <location>
        <position position="118"/>
    </location>
</feature>
<evidence type="ECO:0000313" key="2">
    <source>
        <dbReference type="EMBL" id="ORC92022.1"/>
    </source>
</evidence>
<dbReference type="Proteomes" id="UP000192257">
    <property type="component" value="Unassembled WGS sequence"/>
</dbReference>
<dbReference type="GeneID" id="39982210"/>
<dbReference type="RefSeq" id="XP_028886088.1">
    <property type="nucleotide sequence ID" value="XM_029022430.1"/>
</dbReference>
<reference evidence="2 3" key="1">
    <citation type="submission" date="2017-03" db="EMBL/GenBank/DDBJ databases">
        <title>An alternative strategy for trypanosome survival in the mammalian bloodstream revealed through genome and transcriptome analysis of the ubiquitous bovine parasite Trypanosoma (Megatrypanum) theileri.</title>
        <authorList>
            <person name="Kelly S."/>
            <person name="Ivens A."/>
            <person name="Mott A."/>
            <person name="O'Neill E."/>
            <person name="Emms D."/>
            <person name="Macleod O."/>
            <person name="Voorheis P."/>
            <person name="Matthews J."/>
            <person name="Matthews K."/>
            <person name="Carrington M."/>
        </authorList>
    </citation>
    <scope>NUCLEOTIDE SEQUENCE [LARGE SCALE GENOMIC DNA]</scope>
    <source>
        <strain evidence="2">Edinburgh</strain>
    </source>
</reference>
<feature type="region of interest" description="Disordered" evidence="1">
    <location>
        <begin position="54"/>
        <end position="118"/>
    </location>
</feature>
<dbReference type="STRING" id="67003.A0A1X0P515"/>
<keyword evidence="3" id="KW-1185">Reference proteome</keyword>
<accession>A0A1X0P515</accession>
<comment type="caution">
    <text evidence="2">The sequence shown here is derived from an EMBL/GenBank/DDBJ whole genome shotgun (WGS) entry which is preliminary data.</text>
</comment>
<dbReference type="EMBL" id="NBCO01000004">
    <property type="protein sequence ID" value="ORC92022.1"/>
    <property type="molecule type" value="Genomic_DNA"/>
</dbReference>
<dbReference type="PANTHER" id="PTHR37541">
    <property type="entry name" value="SRP40_C DOMAIN-CONTAINING PROTEIN"/>
    <property type="match status" value="1"/>
</dbReference>
<organism evidence="2 3">
    <name type="scientific">Trypanosoma theileri</name>
    <dbReference type="NCBI Taxonomy" id="67003"/>
    <lineage>
        <taxon>Eukaryota</taxon>
        <taxon>Discoba</taxon>
        <taxon>Euglenozoa</taxon>
        <taxon>Kinetoplastea</taxon>
        <taxon>Metakinetoplastina</taxon>
        <taxon>Trypanosomatida</taxon>
        <taxon>Trypanosomatidae</taxon>
        <taxon>Trypanosoma</taxon>
    </lineage>
</organism>
<dbReference type="OrthoDB" id="268066at2759"/>
<dbReference type="InterPro" id="IPR006594">
    <property type="entry name" value="LisH"/>
</dbReference>